<organism evidence="5 6">
    <name type="scientific">Cyprinodon variegatus</name>
    <name type="common">Sheepshead minnow</name>
    <dbReference type="NCBI Taxonomy" id="28743"/>
    <lineage>
        <taxon>Eukaryota</taxon>
        <taxon>Metazoa</taxon>
        <taxon>Chordata</taxon>
        <taxon>Craniata</taxon>
        <taxon>Vertebrata</taxon>
        <taxon>Euteleostomi</taxon>
        <taxon>Actinopterygii</taxon>
        <taxon>Neopterygii</taxon>
        <taxon>Teleostei</taxon>
        <taxon>Neoteleostei</taxon>
        <taxon>Acanthomorphata</taxon>
        <taxon>Ovalentaria</taxon>
        <taxon>Atherinomorphae</taxon>
        <taxon>Cyprinodontiformes</taxon>
        <taxon>Cyprinodontidae</taxon>
        <taxon>Cyprinodon</taxon>
    </lineage>
</organism>
<evidence type="ECO:0000256" key="2">
    <source>
        <dbReference type="SAM" id="Phobius"/>
    </source>
</evidence>
<evidence type="ECO:0000313" key="6">
    <source>
        <dbReference type="Proteomes" id="UP000265020"/>
    </source>
</evidence>
<feature type="transmembrane region" description="Helical" evidence="2">
    <location>
        <begin position="255"/>
        <end position="277"/>
    </location>
</feature>
<evidence type="ECO:0000313" key="5">
    <source>
        <dbReference type="Ensembl" id="ENSCVAP00000017171.1"/>
    </source>
</evidence>
<reference evidence="5" key="1">
    <citation type="submission" date="2025-08" db="UniProtKB">
        <authorList>
            <consortium name="Ensembl"/>
        </authorList>
    </citation>
    <scope>IDENTIFICATION</scope>
</reference>
<dbReference type="SUPFAM" id="SSF49265">
    <property type="entry name" value="Fibronectin type III"/>
    <property type="match status" value="1"/>
</dbReference>
<dbReference type="PANTHER" id="PTHR20859:SF87">
    <property type="entry name" value="CYTOKINE RECEPTOR FAMILY MEMBER B13-RELATED"/>
    <property type="match status" value="1"/>
</dbReference>
<keyword evidence="6" id="KW-1185">Reference proteome</keyword>
<dbReference type="CTD" id="794493"/>
<feature type="signal peptide" evidence="3">
    <location>
        <begin position="1"/>
        <end position="18"/>
    </location>
</feature>
<dbReference type="PANTHER" id="PTHR20859">
    <property type="entry name" value="INTERFERON/INTERLEUKIN RECEPTOR"/>
    <property type="match status" value="1"/>
</dbReference>
<feature type="region of interest" description="Disordered" evidence="1">
    <location>
        <begin position="302"/>
        <end position="407"/>
    </location>
</feature>
<dbReference type="GeneID" id="107098124"/>
<dbReference type="GO" id="GO:0005886">
    <property type="term" value="C:plasma membrane"/>
    <property type="evidence" value="ECO:0007669"/>
    <property type="project" value="TreeGrafter"/>
</dbReference>
<feature type="compositionally biased region" description="Basic and acidic residues" evidence="1">
    <location>
        <begin position="337"/>
        <end position="349"/>
    </location>
</feature>
<dbReference type="AlphaFoldDB" id="A0A3Q2DDK2"/>
<accession>A0A3Q2DDK2</accession>
<evidence type="ECO:0000259" key="4">
    <source>
        <dbReference type="Pfam" id="PF01108"/>
    </source>
</evidence>
<dbReference type="RefSeq" id="NP_001347761.1">
    <property type="nucleotide sequence ID" value="NM_001360832.1"/>
</dbReference>
<keyword evidence="2" id="KW-1133">Transmembrane helix</keyword>
<feature type="compositionally biased region" description="Basic and acidic residues" evidence="1">
    <location>
        <begin position="398"/>
        <end position="407"/>
    </location>
</feature>
<proteinExistence type="predicted"/>
<dbReference type="Gene3D" id="2.60.40.10">
    <property type="entry name" value="Immunoglobulins"/>
    <property type="match status" value="1"/>
</dbReference>
<sequence>MIRTLFLLCFPLFPFVSPAQVAPPTNVTLTCRNQKNILKWDYDQPPDQGLRFRVNITSDNPLKGCKDELWVDYPDLQADVSFLSDPDNTYMLQVKAVLGQNESDVSPQEGLIFSYFYGSLLAQNKCLLDLPPVNITYLSNTKIHLQFRHPWLLYGEGVSRCNNENEKKKKKKKSHSKRTAYIHVPVFSYNVQMVGQNKQHNFDCEEEMCEENLSVDAAQDEHCLTIEGKLRKMSVVSTEDYCITKQPPSNNQTGVYVGTFVGILVVLAAALIAFMVYRKKTSPSSDILPLFFGIQKRQPPFFQPLNDQVSPTEAFPVVSPKSTEEREEESVSPSQDASKEDDEHLKLSTDNEELEGGQATGEQDPYMCDKFNEGDDPESDQENVSPYESHPVVLELAPEDRAEGYRG</sequence>
<dbReference type="InterPro" id="IPR050650">
    <property type="entry name" value="Type-II_Cytokine-TF_Rcpt"/>
</dbReference>
<dbReference type="OMA" id="MTPQGHT"/>
<name>A0A3Q2DDK2_CYPVA</name>
<dbReference type="GeneTree" id="ENSGT00530000068118"/>
<keyword evidence="2" id="KW-0812">Transmembrane</keyword>
<dbReference type="Ensembl" id="ENSCVAT00000025756.1">
    <property type="protein sequence ID" value="ENSCVAP00000017171.1"/>
    <property type="gene ID" value="ENSCVAG00000020213.1"/>
</dbReference>
<evidence type="ECO:0000256" key="1">
    <source>
        <dbReference type="SAM" id="MobiDB-lite"/>
    </source>
</evidence>
<dbReference type="InterPro" id="IPR036116">
    <property type="entry name" value="FN3_sf"/>
</dbReference>
<evidence type="ECO:0000256" key="3">
    <source>
        <dbReference type="SAM" id="SignalP"/>
    </source>
</evidence>
<reference evidence="5" key="2">
    <citation type="submission" date="2025-09" db="UniProtKB">
        <authorList>
            <consortium name="Ensembl"/>
        </authorList>
    </citation>
    <scope>IDENTIFICATION</scope>
</reference>
<keyword evidence="2" id="KW-0472">Membrane</keyword>
<dbReference type="OrthoDB" id="8758322at2759"/>
<feature type="domain" description="Fibronectin type-III" evidence="4">
    <location>
        <begin position="6"/>
        <end position="104"/>
    </location>
</feature>
<protein>
    <submittedName>
        <fullName evidence="5">Interferon gamma receptor 1-like</fullName>
    </submittedName>
</protein>
<dbReference type="InterPro" id="IPR013783">
    <property type="entry name" value="Ig-like_fold"/>
</dbReference>
<dbReference type="InterPro" id="IPR003961">
    <property type="entry name" value="FN3_dom"/>
</dbReference>
<dbReference type="Proteomes" id="UP000265020">
    <property type="component" value="Unassembled WGS sequence"/>
</dbReference>
<dbReference type="STRING" id="28743.ENSCVAP00000017171"/>
<keyword evidence="3" id="KW-0732">Signal</keyword>
<dbReference type="Pfam" id="PF01108">
    <property type="entry name" value="Tissue_fac"/>
    <property type="match status" value="1"/>
</dbReference>
<feature type="chain" id="PRO_5018634750" evidence="3">
    <location>
        <begin position="19"/>
        <end position="407"/>
    </location>
</feature>
<dbReference type="GO" id="GO:0004896">
    <property type="term" value="F:cytokine receptor activity"/>
    <property type="evidence" value="ECO:0007669"/>
    <property type="project" value="TreeGrafter"/>
</dbReference>